<proteinExistence type="predicted"/>
<reference evidence="1" key="1">
    <citation type="journal article" date="2015" name="Nature">
        <title>Complex archaea that bridge the gap between prokaryotes and eukaryotes.</title>
        <authorList>
            <person name="Spang A."/>
            <person name="Saw J.H."/>
            <person name="Jorgensen S.L."/>
            <person name="Zaremba-Niedzwiedzka K."/>
            <person name="Martijn J."/>
            <person name="Lind A.E."/>
            <person name="van Eijk R."/>
            <person name="Schleper C."/>
            <person name="Guy L."/>
            <person name="Ettema T.J."/>
        </authorList>
    </citation>
    <scope>NUCLEOTIDE SEQUENCE</scope>
</reference>
<comment type="caution">
    <text evidence="1">The sequence shown here is derived from an EMBL/GenBank/DDBJ whole genome shotgun (WGS) entry which is preliminary data.</text>
</comment>
<evidence type="ECO:0000313" key="1">
    <source>
        <dbReference type="EMBL" id="KKM27930.1"/>
    </source>
</evidence>
<gene>
    <name evidence="1" type="ORF">LCGC14_1569870</name>
</gene>
<sequence length="344" mass="39077">FLDGSGTRTAQGYFETHFIFTEGFAYSTIWIFFDCEECVPEIEEVKKNGSGCDNCEPPTLGLNKQGDQRMVDGGFKCNGQSVDVENYYTEFPTITNAVGTPLVCEFIIYEDTHADNVRHFEFAVGKRVGDAMSDVQGKIVWDRDFKGVATVTYDNDLFRNVFIFSGLTKCLDASNTATCLKLTLSATPKMPLVDEIIVKTNVWDERRNAKQNFYNNGIDFVGNTENPLPHFTVLDGRNGNVNIYTTDFTLEDQTHAVDQYGQTWTLENGFWKKDYVQPDRSCDVASYLGYDRSCPEFDMQKQGQALEGKQYFNSEDIQSELPDAFAYEFPDNDRDRLLGTQLRD</sequence>
<dbReference type="EMBL" id="LAZR01012231">
    <property type="protein sequence ID" value="KKM27930.1"/>
    <property type="molecule type" value="Genomic_DNA"/>
</dbReference>
<accession>A0A0F9LKH1</accession>
<organism evidence="1">
    <name type="scientific">marine sediment metagenome</name>
    <dbReference type="NCBI Taxonomy" id="412755"/>
    <lineage>
        <taxon>unclassified sequences</taxon>
        <taxon>metagenomes</taxon>
        <taxon>ecological metagenomes</taxon>
    </lineage>
</organism>
<protein>
    <submittedName>
        <fullName evidence="1">Uncharacterized protein</fullName>
    </submittedName>
</protein>
<feature type="non-terminal residue" evidence="1">
    <location>
        <position position="1"/>
    </location>
</feature>
<name>A0A0F9LKH1_9ZZZZ</name>
<dbReference type="AlphaFoldDB" id="A0A0F9LKH1"/>